<sequence>MQFLSAPTFGEGGVIYCGAASRVILGGGILRFAGNQRQAQEFPGATQTENLPPYAINRQGHAVYDHIAVALNENFGDPTGPFDKPAFGLNISLRLHTGSASSETLLDPVRSAPPDSPFLGFSSLIANRSGDLLFIGNVSGGRNLFRIRDGAIELVMHQGQVIEGLKVRSVTEAAINDAGTIAVQAEIEAGSALFVRRGGTFQKVIASGDPIFSKRVVDIFDISLNQQGQIAFIANLADDTGANVRHLLLVARPTQTGYSVDPGAFIDVSALPRVRNTPPIFIMDVALADDGTIALTVRAERDEAVILATPRQTGSGYTFQKIAESGSATPIGGTFRRGSELRIGGFAPEVFSSLQINAQGFVSFIGVVSRPDGGDVRAIFSYSEGQLAKVVADGDQTPEGSTIELLPFHSLAPTGKIVFLSLASGEPNLYLWEQGGLRLLLPARQQGPAGELLTPIPPLLVTDGRAVFAGVLLNAESRLAIYALTLD</sequence>
<organism evidence="1">
    <name type="scientific">uncultured Acidobacteriota bacterium</name>
    <dbReference type="NCBI Taxonomy" id="171953"/>
    <lineage>
        <taxon>Bacteria</taxon>
        <taxon>Pseudomonadati</taxon>
        <taxon>Acidobacteriota</taxon>
        <taxon>environmental samples</taxon>
    </lineage>
</organism>
<dbReference type="NCBIfam" id="TIGR05002">
    <property type="entry name" value="NxxGxxAF_repeat"/>
    <property type="match status" value="1"/>
</dbReference>
<gene>
    <name evidence="1" type="ORF">HGMM_F55E10C20</name>
</gene>
<evidence type="ECO:0000313" key="1">
    <source>
        <dbReference type="EMBL" id="BAL58258.1"/>
    </source>
</evidence>
<dbReference type="EMBL" id="AP011798">
    <property type="protein sequence ID" value="BAL58258.1"/>
    <property type="molecule type" value="Genomic_DNA"/>
</dbReference>
<reference evidence="1" key="1">
    <citation type="journal article" date="2005" name="Environ. Microbiol.">
        <title>Genetic and functional properties of uncultivated thermophilic crenarchaeotes from a subsurface gold mine as revealed by analysis of genome fragments.</title>
        <authorList>
            <person name="Nunoura T."/>
            <person name="Hirayama H."/>
            <person name="Takami H."/>
            <person name="Oida H."/>
            <person name="Nishi S."/>
            <person name="Shimamura S."/>
            <person name="Suzuki Y."/>
            <person name="Inagaki F."/>
            <person name="Takai K."/>
            <person name="Nealson K.H."/>
            <person name="Horikoshi K."/>
        </authorList>
    </citation>
    <scope>NUCLEOTIDE SEQUENCE</scope>
</reference>
<dbReference type="Pfam" id="PF24251">
    <property type="entry name" value="DUF7453"/>
    <property type="match status" value="1"/>
</dbReference>
<dbReference type="InterPro" id="IPR055876">
    <property type="entry name" value="DUF7453"/>
</dbReference>
<accession>H5SQ22</accession>
<name>H5SQ22_9BACT</name>
<reference evidence="1" key="2">
    <citation type="journal article" date="2012" name="PLoS ONE">
        <title>A Deeply Branching Thermophilic Bacterium with an Ancient Acetyl-CoA Pathway Dominates a Subsurface Ecosystem.</title>
        <authorList>
            <person name="Takami H."/>
            <person name="Noguchi H."/>
            <person name="Takaki Y."/>
            <person name="Uchiyama I."/>
            <person name="Toyoda A."/>
            <person name="Nishi S."/>
            <person name="Chee G.-J."/>
            <person name="Arai W."/>
            <person name="Nunoura T."/>
            <person name="Itoh T."/>
            <person name="Hattori M."/>
            <person name="Takai K."/>
        </authorList>
    </citation>
    <scope>NUCLEOTIDE SEQUENCE</scope>
</reference>
<proteinExistence type="predicted"/>
<protein>
    <submittedName>
        <fullName evidence="1">Uncharacterized protein</fullName>
    </submittedName>
</protein>
<dbReference type="AlphaFoldDB" id="H5SQ22"/>